<feature type="region of interest" description="Disordered" evidence="1">
    <location>
        <begin position="23"/>
        <end position="72"/>
    </location>
</feature>
<dbReference type="PROSITE" id="PS51257">
    <property type="entry name" value="PROKAR_LIPOPROTEIN"/>
    <property type="match status" value="1"/>
</dbReference>
<reference evidence="3 4" key="1">
    <citation type="submission" date="2018-10" db="EMBL/GenBank/DDBJ databases">
        <title>Genomic Encyclopedia of Archaeal and Bacterial Type Strains, Phase II (KMG-II): from individual species to whole genera.</title>
        <authorList>
            <person name="Goeker M."/>
        </authorList>
    </citation>
    <scope>NUCLEOTIDE SEQUENCE [LARGE SCALE GENOMIC DNA]</scope>
    <source>
        <strain evidence="3 4">DSM 16510</strain>
    </source>
</reference>
<comment type="caution">
    <text evidence="3">The sequence shown here is derived from an EMBL/GenBank/DDBJ whole genome shotgun (WGS) entry which is preliminary data.</text>
</comment>
<name>A0A497XQ83_9AQUI</name>
<dbReference type="Gene3D" id="3.10.28.20">
    <property type="entry name" value="Acetamidase/Formamidase-like domains"/>
    <property type="match status" value="1"/>
</dbReference>
<evidence type="ECO:0000259" key="2">
    <source>
        <dbReference type="Pfam" id="PF02169"/>
    </source>
</evidence>
<evidence type="ECO:0000256" key="1">
    <source>
        <dbReference type="SAM" id="MobiDB-lite"/>
    </source>
</evidence>
<accession>A0A497XQ83</accession>
<dbReference type="Pfam" id="PF02169">
    <property type="entry name" value="LPP20"/>
    <property type="match status" value="1"/>
</dbReference>
<feature type="domain" description="Lipoprotein LPP20-like" evidence="2">
    <location>
        <begin position="97"/>
        <end position="205"/>
    </location>
</feature>
<sequence>MRHLLVPLLLPLLLFVSCGPKTEKVKTEPRKEEQLQRAERAFEELEREAPKPAKELTLEEGRTPQLREEPQRLEKAPIEIAKREEPRTKYPLKDGLPVWVHNPNYGGVLGGVGIAKKIPGKGYAEQKRLAKQIALADLAKQIEIIVKSELTKVEINVDTQTLQYYKKTFNSLSEQEVREVLIKNATIEDEWIDPKTGDLYVWVVLKR</sequence>
<protein>
    <submittedName>
        <fullName evidence="3">LPP20 lipoprotein</fullName>
    </submittedName>
</protein>
<dbReference type="Proteomes" id="UP000267841">
    <property type="component" value="Unassembled WGS sequence"/>
</dbReference>
<dbReference type="EMBL" id="RCCJ01000001">
    <property type="protein sequence ID" value="RLJ70414.1"/>
    <property type="molecule type" value="Genomic_DNA"/>
</dbReference>
<proteinExistence type="predicted"/>
<keyword evidence="4" id="KW-1185">Reference proteome</keyword>
<dbReference type="RefSeq" id="WP_121009990.1">
    <property type="nucleotide sequence ID" value="NZ_RCCJ01000001.1"/>
</dbReference>
<keyword evidence="3" id="KW-0449">Lipoprotein</keyword>
<dbReference type="OrthoDB" id="15348at2"/>
<evidence type="ECO:0000313" key="4">
    <source>
        <dbReference type="Proteomes" id="UP000267841"/>
    </source>
</evidence>
<evidence type="ECO:0000313" key="3">
    <source>
        <dbReference type="EMBL" id="RLJ70414.1"/>
    </source>
</evidence>
<organism evidence="3 4">
    <name type="scientific">Hydrogenivirga caldilitoris</name>
    <dbReference type="NCBI Taxonomy" id="246264"/>
    <lineage>
        <taxon>Bacteria</taxon>
        <taxon>Pseudomonadati</taxon>
        <taxon>Aquificota</taxon>
        <taxon>Aquificia</taxon>
        <taxon>Aquificales</taxon>
        <taxon>Aquificaceae</taxon>
        <taxon>Hydrogenivirga</taxon>
    </lineage>
</organism>
<dbReference type="AlphaFoldDB" id="A0A497XQ83"/>
<gene>
    <name evidence="3" type="ORF">BCF55_0686</name>
</gene>
<dbReference type="InterPro" id="IPR024952">
    <property type="entry name" value="LPP20-like_dom"/>
</dbReference>